<accession>A0AAD9P925</accession>
<dbReference type="InterPro" id="IPR001791">
    <property type="entry name" value="Laminin_G"/>
</dbReference>
<reference evidence="4" key="1">
    <citation type="journal article" date="2023" name="Mol. Biol. Evol.">
        <title>Third-Generation Sequencing Reveals the Adaptive Role of the Epigenome in Three Deep-Sea Polychaetes.</title>
        <authorList>
            <person name="Perez M."/>
            <person name="Aroh O."/>
            <person name="Sun Y."/>
            <person name="Lan Y."/>
            <person name="Juniper S.K."/>
            <person name="Young C.R."/>
            <person name="Angers B."/>
            <person name="Qian P.Y."/>
        </authorList>
    </citation>
    <scope>NUCLEOTIDE SEQUENCE</scope>
    <source>
        <strain evidence="4">R07B-5</strain>
    </source>
</reference>
<protein>
    <recommendedName>
        <fullName evidence="3">Thrombospondin-like N-terminal domain-containing protein</fullName>
    </recommendedName>
</protein>
<keyword evidence="2" id="KW-0732">Signal</keyword>
<dbReference type="SMART" id="SM00210">
    <property type="entry name" value="TSPN"/>
    <property type="match status" value="1"/>
</dbReference>
<evidence type="ECO:0000259" key="3">
    <source>
        <dbReference type="SMART" id="SM00210"/>
    </source>
</evidence>
<evidence type="ECO:0000256" key="1">
    <source>
        <dbReference type="ARBA" id="ARBA00022737"/>
    </source>
</evidence>
<organism evidence="4 5">
    <name type="scientific">Ridgeia piscesae</name>
    <name type="common">Tubeworm</name>
    <dbReference type="NCBI Taxonomy" id="27915"/>
    <lineage>
        <taxon>Eukaryota</taxon>
        <taxon>Metazoa</taxon>
        <taxon>Spiralia</taxon>
        <taxon>Lophotrochozoa</taxon>
        <taxon>Annelida</taxon>
        <taxon>Polychaeta</taxon>
        <taxon>Sedentaria</taxon>
        <taxon>Canalipalpata</taxon>
        <taxon>Sabellida</taxon>
        <taxon>Siboglinidae</taxon>
        <taxon>Ridgeia</taxon>
    </lineage>
</organism>
<evidence type="ECO:0000313" key="5">
    <source>
        <dbReference type="Proteomes" id="UP001209878"/>
    </source>
</evidence>
<evidence type="ECO:0000313" key="4">
    <source>
        <dbReference type="EMBL" id="KAK2190484.1"/>
    </source>
</evidence>
<dbReference type="Pfam" id="PF02210">
    <property type="entry name" value="Laminin_G_2"/>
    <property type="match status" value="1"/>
</dbReference>
<feature type="signal peptide" evidence="2">
    <location>
        <begin position="1"/>
        <end position="24"/>
    </location>
</feature>
<proteinExistence type="predicted"/>
<sequence>MLTDIVVSCLLVAASVALFPFSRAQHVPGPCTDLKPIYLLRHAVGDGSTLPAGVEIAYDDTNSLHAYRFTPRAGALHFPASAFMTKCNFFPEEFSLLVTLKLNKNSSSADQCVFALIATGSTDVKLGIRVYRRQVVIDYRHRSTRRHKETSFRQSAVFDGRWHTLIVSVTADRATLRMDCGRPKTRRIGREFPALLNTAAVNVHVGNYIASYTCPSKTPSMPDISVGDPAVRPGESVLELSGSWSLSLYRASHLESVCRRVGVSACRRVGVSACRRVGVSACRRVGVSACRRVGVSACRRVGVSARRHDGEKCGQM</sequence>
<feature type="chain" id="PRO_5042080974" description="Thrombospondin-like N-terminal domain-containing protein" evidence="2">
    <location>
        <begin position="25"/>
        <end position="316"/>
    </location>
</feature>
<dbReference type="InterPro" id="IPR013320">
    <property type="entry name" value="ConA-like_dom_sf"/>
</dbReference>
<dbReference type="AlphaFoldDB" id="A0AAD9P925"/>
<evidence type="ECO:0000256" key="2">
    <source>
        <dbReference type="SAM" id="SignalP"/>
    </source>
</evidence>
<gene>
    <name evidence="4" type="ORF">NP493_78g01034</name>
</gene>
<comment type="caution">
    <text evidence="4">The sequence shown here is derived from an EMBL/GenBank/DDBJ whole genome shotgun (WGS) entry which is preliminary data.</text>
</comment>
<dbReference type="InterPro" id="IPR048287">
    <property type="entry name" value="TSPN-like_N"/>
</dbReference>
<keyword evidence="5" id="KW-1185">Reference proteome</keyword>
<keyword evidence="1" id="KW-0677">Repeat</keyword>
<dbReference type="Gene3D" id="2.60.120.200">
    <property type="match status" value="1"/>
</dbReference>
<feature type="domain" description="Thrombospondin-like N-terminal" evidence="3">
    <location>
        <begin position="51"/>
        <end position="235"/>
    </location>
</feature>
<dbReference type="SUPFAM" id="SSF49899">
    <property type="entry name" value="Concanavalin A-like lectins/glucanases"/>
    <property type="match status" value="1"/>
</dbReference>
<dbReference type="Proteomes" id="UP001209878">
    <property type="component" value="Unassembled WGS sequence"/>
</dbReference>
<name>A0AAD9P925_RIDPI</name>
<dbReference type="EMBL" id="JAODUO010000078">
    <property type="protein sequence ID" value="KAK2190484.1"/>
    <property type="molecule type" value="Genomic_DNA"/>
</dbReference>